<dbReference type="RefSeq" id="WP_228316252.1">
    <property type="nucleotide sequence ID" value="NZ_JAFFQI010000193.1"/>
</dbReference>
<gene>
    <name evidence="1" type="ORF">JWH11_11150</name>
</gene>
<reference evidence="1" key="1">
    <citation type="submission" date="2021-02" db="EMBL/GenBank/DDBJ databases">
        <title>Copper resistance gene diversity in local Xanthomonas species at agrochemical polluted sites in Trinidad, Trinidad and Tobago.</title>
        <authorList>
            <person name="Ramnarine S.D.B.J."/>
            <person name="Ramsubhag A."/>
            <person name="Jayaraman J."/>
        </authorList>
    </citation>
    <scope>NUCLEOTIDE SEQUENCE</scope>
    <source>
        <strain evidence="1">CaNP6A</strain>
    </source>
</reference>
<comment type="caution">
    <text evidence="1">The sequence shown here is derived from an EMBL/GenBank/DDBJ whole genome shotgun (WGS) entry which is preliminary data.</text>
</comment>
<sequence length="394" mass="43452">MRAFFKIRKKMAARMIAQGLTHGGFLATGAATSFSRSGPAKWILGSRTKENLAAKIDVGLDCEELVRMTLRKFGVSDATSQSLDLMGVVAPLAVTQRTFRVAEFLSIAHAKDVVASFSPIFGDTYIPSPLDHLPEEDAKSAGGVLTMRMALNLLNSSATTQQQAALNLALLTFYAENSENPCARLAYEITVEVGKRWLVLPSEVPSLGILSSFGSGTGLAHLFQDVPNAVLKRLRDMLGDGHESKEILLKKIELIGSACELAKQAAIGSLTGTITYIEEAERDLYIFRTERLLPVPMEVFPLNLFKHFSPARFFFQEPAIEGAIKTRDYYLIKEIVRECENRGFNLSKDEVRNALSAGADQVLHQGDRIRKIAESQSEYFANQSIKSSRKEVED</sequence>
<evidence type="ECO:0008006" key="3">
    <source>
        <dbReference type="Google" id="ProtNLM"/>
    </source>
</evidence>
<evidence type="ECO:0000313" key="1">
    <source>
        <dbReference type="EMBL" id="MCD0266979.1"/>
    </source>
</evidence>
<proteinExistence type="predicted"/>
<accession>A0ABS8NV79</accession>
<organism evidence="1 2">
    <name type="scientific">Xanthomonas melonis</name>
    <dbReference type="NCBI Taxonomy" id="56456"/>
    <lineage>
        <taxon>Bacteria</taxon>
        <taxon>Pseudomonadati</taxon>
        <taxon>Pseudomonadota</taxon>
        <taxon>Gammaproteobacteria</taxon>
        <taxon>Lysobacterales</taxon>
        <taxon>Lysobacteraceae</taxon>
        <taxon>Xanthomonas</taxon>
    </lineage>
</organism>
<evidence type="ECO:0000313" key="2">
    <source>
        <dbReference type="Proteomes" id="UP001430396"/>
    </source>
</evidence>
<dbReference type="EMBL" id="JAFFQI010000193">
    <property type="protein sequence ID" value="MCD0266979.1"/>
    <property type="molecule type" value="Genomic_DNA"/>
</dbReference>
<keyword evidence="2" id="KW-1185">Reference proteome</keyword>
<protein>
    <recommendedName>
        <fullName evidence="3">Type III secretion system effector protein</fullName>
    </recommendedName>
</protein>
<name>A0ABS8NV79_9XANT</name>
<dbReference type="Proteomes" id="UP001430396">
    <property type="component" value="Unassembled WGS sequence"/>
</dbReference>